<evidence type="ECO:0000256" key="4">
    <source>
        <dbReference type="ARBA" id="ARBA00023242"/>
    </source>
</evidence>
<feature type="domain" description="Histone-binding protein RBBP4-like N-terminal" evidence="8">
    <location>
        <begin position="52"/>
        <end position="120"/>
    </location>
</feature>
<reference evidence="9" key="3">
    <citation type="submission" date="2025-09" db="UniProtKB">
        <authorList>
            <consortium name="Ensembl"/>
        </authorList>
    </citation>
    <scope>IDENTIFICATION</scope>
</reference>
<reference evidence="9" key="1">
    <citation type="submission" date="2020-10" db="EMBL/GenBank/DDBJ databases">
        <title>Catharus ustulatus (Swainson's thrush) genome, bCatUst1, primary haplotype v2.</title>
        <authorList>
            <person name="Delmore K."/>
            <person name="Vafadar M."/>
            <person name="Formenti G."/>
            <person name="Chow W."/>
            <person name="Pelan S."/>
            <person name="Howe K."/>
            <person name="Rhie A."/>
            <person name="Mountcastle J."/>
            <person name="Haase B."/>
            <person name="Fedrigo O."/>
            <person name="Jarvis E.D."/>
        </authorList>
    </citation>
    <scope>NUCLEOTIDE SEQUENCE [LARGE SCALE GENOMIC DNA]</scope>
</reference>
<dbReference type="InterPro" id="IPR015943">
    <property type="entry name" value="WD40/YVTN_repeat-like_dom_sf"/>
</dbReference>
<dbReference type="Pfam" id="PF12265">
    <property type="entry name" value="CAF1C_H4-bd"/>
    <property type="match status" value="1"/>
</dbReference>
<protein>
    <recommendedName>
        <fullName evidence="5">Glutamate-rich WD repeat-containing protein 1</fullName>
    </recommendedName>
</protein>
<dbReference type="InterPro" id="IPR036322">
    <property type="entry name" value="WD40_repeat_dom_sf"/>
</dbReference>
<feature type="compositionally biased region" description="Basic and acidic residues" evidence="7">
    <location>
        <begin position="19"/>
        <end position="36"/>
    </location>
</feature>
<reference evidence="9" key="2">
    <citation type="submission" date="2025-08" db="UniProtKB">
        <authorList>
            <consortium name="Ensembl"/>
        </authorList>
    </citation>
    <scope>IDENTIFICATION</scope>
</reference>
<evidence type="ECO:0000313" key="9">
    <source>
        <dbReference type="Ensembl" id="ENSCUSP00005020714.1"/>
    </source>
</evidence>
<organism evidence="9 10">
    <name type="scientific">Catharus ustulatus</name>
    <name type="common">Russet-backed thrush</name>
    <name type="synonym">Hylocichla ustulatus</name>
    <dbReference type="NCBI Taxonomy" id="91951"/>
    <lineage>
        <taxon>Eukaryota</taxon>
        <taxon>Metazoa</taxon>
        <taxon>Chordata</taxon>
        <taxon>Craniata</taxon>
        <taxon>Vertebrata</taxon>
        <taxon>Euteleostomi</taxon>
        <taxon>Archelosauria</taxon>
        <taxon>Archosauria</taxon>
        <taxon>Dinosauria</taxon>
        <taxon>Saurischia</taxon>
        <taxon>Theropoda</taxon>
        <taxon>Coelurosauria</taxon>
        <taxon>Aves</taxon>
        <taxon>Neognathae</taxon>
        <taxon>Neoaves</taxon>
        <taxon>Telluraves</taxon>
        <taxon>Australaves</taxon>
        <taxon>Passeriformes</taxon>
        <taxon>Turdidae</taxon>
        <taxon>Catharus</taxon>
    </lineage>
</organism>
<keyword evidence="4" id="KW-0539">Nucleus</keyword>
<dbReference type="AlphaFoldDB" id="A0A8C3UX14"/>
<feature type="compositionally biased region" description="Basic residues" evidence="7">
    <location>
        <begin position="1"/>
        <end position="14"/>
    </location>
</feature>
<dbReference type="InterPro" id="IPR019775">
    <property type="entry name" value="WD40_repeat_CS"/>
</dbReference>
<dbReference type="Gene3D" id="2.130.10.10">
    <property type="entry name" value="YVTN repeat-like/Quinoprotein amine dehydrogenase"/>
    <property type="match status" value="1"/>
</dbReference>
<accession>A0A8C3UX14</accession>
<dbReference type="InterPro" id="IPR020472">
    <property type="entry name" value="WD40_PAC1"/>
</dbReference>
<dbReference type="PANTHER" id="PTHR45903">
    <property type="entry name" value="GLUTAMATE-RICH WD REPEAT-CONTAINING PROTEIN 1"/>
    <property type="match status" value="1"/>
</dbReference>
<dbReference type="Ensembl" id="ENSCUST00005021475.1">
    <property type="protein sequence ID" value="ENSCUSP00005020714.1"/>
    <property type="gene ID" value="ENSCUSG00005013223.1"/>
</dbReference>
<feature type="repeat" description="WD" evidence="6">
    <location>
        <begin position="268"/>
        <end position="303"/>
    </location>
</feature>
<sequence length="459" mass="49208">MAARRGSSKPRTANRPRASNRDRPRARNRDKADAEPPGRVYVPGAGPPLGPDEELVMDEEAYVMYHRAGTGSPCLSFDVVRDGLGEGREQPPLSVLLCAGTQAETPGANRVLLLQMQNLHGLRRGSDSDNDSDNDSDSDEEGEGREPQLLLVMAPHYGGVNRLRVTTLGGSPIAAVWSERGQVEVLGLGRALGVLAGEFGEGDSGRGPRTVQQGALPELASFSGHLDEGFGLDWSPQTPGRLLSGDVRGRIHRWEPREGGWAVDQRPLLGHEGSVEDIQWSPSEASVFISCSSDASLRVWDVRAPPPRACQLSVPSAHDGDVNVIAWSRRDAAALLSGGDDGTLRLWDLRSTSSSCVATFKQHRGPITSVQWHPGESGVLAAAGEDDLVTQWDLGVEKDPEGEGEGSGEGEGLAGLPPQLLFMHQGEREVKELHWHPQCPGLLLCTGREGIAAFRTISV</sequence>
<dbReference type="PRINTS" id="PR00320">
    <property type="entry name" value="GPROTEINBRPT"/>
</dbReference>
<keyword evidence="10" id="KW-1185">Reference proteome</keyword>
<keyword evidence="3" id="KW-0677">Repeat</keyword>
<feature type="compositionally biased region" description="Acidic residues" evidence="7">
    <location>
        <begin position="128"/>
        <end position="143"/>
    </location>
</feature>
<feature type="repeat" description="WD" evidence="6">
    <location>
        <begin position="315"/>
        <end position="357"/>
    </location>
</feature>
<keyword evidence="2 6" id="KW-0853">WD repeat</keyword>
<dbReference type="SMART" id="SM00320">
    <property type="entry name" value="WD40"/>
    <property type="match status" value="4"/>
</dbReference>
<proteinExistence type="predicted"/>
<evidence type="ECO:0000259" key="8">
    <source>
        <dbReference type="Pfam" id="PF12265"/>
    </source>
</evidence>
<dbReference type="GO" id="GO:0005730">
    <property type="term" value="C:nucleolus"/>
    <property type="evidence" value="ECO:0007669"/>
    <property type="project" value="TreeGrafter"/>
</dbReference>
<name>A0A8C3UX14_CATUS</name>
<evidence type="ECO:0000256" key="1">
    <source>
        <dbReference type="ARBA" id="ARBA00004123"/>
    </source>
</evidence>
<dbReference type="PROSITE" id="PS00678">
    <property type="entry name" value="WD_REPEATS_1"/>
    <property type="match status" value="1"/>
</dbReference>
<dbReference type="PROSITE" id="PS50082">
    <property type="entry name" value="WD_REPEATS_2"/>
    <property type="match status" value="3"/>
</dbReference>
<comment type="subcellular location">
    <subcellularLocation>
        <location evidence="1">Nucleus</location>
    </subcellularLocation>
</comment>
<evidence type="ECO:0000256" key="2">
    <source>
        <dbReference type="ARBA" id="ARBA00022574"/>
    </source>
</evidence>
<dbReference type="SUPFAM" id="SSF50978">
    <property type="entry name" value="WD40 repeat-like"/>
    <property type="match status" value="1"/>
</dbReference>
<feature type="repeat" description="WD" evidence="6">
    <location>
        <begin position="360"/>
        <end position="394"/>
    </location>
</feature>
<dbReference type="InterPro" id="IPR022052">
    <property type="entry name" value="Histone-bd_RBBP4-like_N"/>
</dbReference>
<evidence type="ECO:0000256" key="3">
    <source>
        <dbReference type="ARBA" id="ARBA00022737"/>
    </source>
</evidence>
<dbReference type="Pfam" id="PF00400">
    <property type="entry name" value="WD40"/>
    <property type="match status" value="3"/>
</dbReference>
<dbReference type="PANTHER" id="PTHR45903:SF1">
    <property type="entry name" value="GLUTAMATE-RICH WD REPEAT-CONTAINING PROTEIN 1"/>
    <property type="match status" value="1"/>
</dbReference>
<evidence type="ECO:0000256" key="6">
    <source>
        <dbReference type="PROSITE-ProRule" id="PRU00221"/>
    </source>
</evidence>
<feature type="region of interest" description="Disordered" evidence="7">
    <location>
        <begin position="122"/>
        <end position="147"/>
    </location>
</feature>
<dbReference type="PROSITE" id="PS50294">
    <property type="entry name" value="WD_REPEATS_REGION"/>
    <property type="match status" value="3"/>
</dbReference>
<dbReference type="InterPro" id="IPR051972">
    <property type="entry name" value="Glutamate-rich_WD_repeat"/>
</dbReference>
<feature type="region of interest" description="Disordered" evidence="7">
    <location>
        <begin position="1"/>
        <end position="51"/>
    </location>
</feature>
<dbReference type="InterPro" id="IPR001680">
    <property type="entry name" value="WD40_rpt"/>
</dbReference>
<gene>
    <name evidence="9" type="primary">GRWD1</name>
</gene>
<evidence type="ECO:0000313" key="10">
    <source>
        <dbReference type="Proteomes" id="UP000694563"/>
    </source>
</evidence>
<dbReference type="Proteomes" id="UP000694563">
    <property type="component" value="Chromosome 35"/>
</dbReference>
<evidence type="ECO:0000256" key="5">
    <source>
        <dbReference type="ARBA" id="ARBA00040876"/>
    </source>
</evidence>
<evidence type="ECO:0000256" key="7">
    <source>
        <dbReference type="SAM" id="MobiDB-lite"/>
    </source>
</evidence>
<dbReference type="GO" id="GO:0042254">
    <property type="term" value="P:ribosome biogenesis"/>
    <property type="evidence" value="ECO:0007669"/>
    <property type="project" value="TreeGrafter"/>
</dbReference>